<keyword evidence="2 4" id="KW-0378">Hydrolase</keyword>
<dbReference type="InterPro" id="IPR050272">
    <property type="entry name" value="Isochorismatase-like_hydrls"/>
</dbReference>
<evidence type="ECO:0000256" key="1">
    <source>
        <dbReference type="ARBA" id="ARBA00006336"/>
    </source>
</evidence>
<gene>
    <name evidence="4" type="ORF">LECACI_7A009203</name>
</gene>
<evidence type="ECO:0000313" key="4">
    <source>
        <dbReference type="EMBL" id="CAK4034045.1"/>
    </source>
</evidence>
<dbReference type="EMBL" id="CAVMBE010000102">
    <property type="protein sequence ID" value="CAK4034045.1"/>
    <property type="molecule type" value="Genomic_DNA"/>
</dbReference>
<dbReference type="AlphaFoldDB" id="A0AAI9EFB7"/>
<dbReference type="PANTHER" id="PTHR43540">
    <property type="entry name" value="PEROXYUREIDOACRYLATE/UREIDOACRYLATE AMIDOHYDROLASE-RELATED"/>
    <property type="match status" value="1"/>
</dbReference>
<accession>A0AAI9EFB7</accession>
<dbReference type="PANTHER" id="PTHR43540:SF9">
    <property type="entry name" value="FAMILY HYDROLASE, PUTATIVE (AFU_ORTHOLOGUE AFUA_2G08700)-RELATED"/>
    <property type="match status" value="1"/>
</dbReference>
<comment type="similarity">
    <text evidence="1">Belongs to the isochorismatase family.</text>
</comment>
<dbReference type="Gene3D" id="3.40.50.850">
    <property type="entry name" value="Isochorismatase-like"/>
    <property type="match status" value="1"/>
</dbReference>
<dbReference type="Proteomes" id="UP001296104">
    <property type="component" value="Unassembled WGS sequence"/>
</dbReference>
<comment type="caution">
    <text evidence="4">The sequence shown here is derived from an EMBL/GenBank/DDBJ whole genome shotgun (WGS) entry which is preliminary data.</text>
</comment>
<evidence type="ECO:0000256" key="2">
    <source>
        <dbReference type="ARBA" id="ARBA00022801"/>
    </source>
</evidence>
<dbReference type="GO" id="GO:0016787">
    <property type="term" value="F:hydrolase activity"/>
    <property type="evidence" value="ECO:0007669"/>
    <property type="project" value="UniProtKB-KW"/>
</dbReference>
<dbReference type="Pfam" id="PF00857">
    <property type="entry name" value="Isochorismatase"/>
    <property type="match status" value="1"/>
</dbReference>
<feature type="domain" description="Isochorismatase-like" evidence="3">
    <location>
        <begin position="226"/>
        <end position="302"/>
    </location>
</feature>
<dbReference type="InterPro" id="IPR000868">
    <property type="entry name" value="Isochorismatase-like_dom"/>
</dbReference>
<organism evidence="4 5">
    <name type="scientific">Lecanosticta acicola</name>
    <dbReference type="NCBI Taxonomy" id="111012"/>
    <lineage>
        <taxon>Eukaryota</taxon>
        <taxon>Fungi</taxon>
        <taxon>Dikarya</taxon>
        <taxon>Ascomycota</taxon>
        <taxon>Pezizomycotina</taxon>
        <taxon>Dothideomycetes</taxon>
        <taxon>Dothideomycetidae</taxon>
        <taxon>Mycosphaerellales</taxon>
        <taxon>Mycosphaerellaceae</taxon>
        <taxon>Lecanosticta</taxon>
    </lineage>
</organism>
<keyword evidence="5" id="KW-1185">Reference proteome</keyword>
<evidence type="ECO:0000259" key="3">
    <source>
        <dbReference type="Pfam" id="PF00857"/>
    </source>
</evidence>
<name>A0AAI9EFB7_9PEZI</name>
<reference evidence="4" key="1">
    <citation type="submission" date="2023-11" db="EMBL/GenBank/DDBJ databases">
        <authorList>
            <person name="Alioto T."/>
            <person name="Alioto T."/>
            <person name="Gomez Garrido J."/>
        </authorList>
    </citation>
    <scope>NUCLEOTIDE SEQUENCE</scope>
</reference>
<protein>
    <submittedName>
        <fullName evidence="4">Isochorismatase hydrolase</fullName>
    </submittedName>
</protein>
<dbReference type="SUPFAM" id="SSF52499">
    <property type="entry name" value="Isochorismatase-like hydrolases"/>
    <property type="match status" value="1"/>
</dbReference>
<sequence length="325" mass="35398">MSTNGTPSEKHAIIGNDDNFWLYSSKTGFDLTHPPKPDSPPVQSSVTLETTSVPITIDPSKSALIVIDMQNFFLSAALGRARGAGHEAMDQLMENAIPACRKAGIRVVWVNWGLTEKEIVEMPPAIKKAFGFKASDEANPHLFHGKHGGVGTKIKSGHPEYHGGAKVQEDGEHGRIYTGVGSDMGTVKDPETGEEISAGKMLMRDQWNAGLCPPLDKMFEEGTRLSHRPDVWVHKNRMSGMWGPQTELERFLQDEGIRTLLFTGVNTDQCVGGTYQDCFSKGYDCVLLSDGCGTTSPPFSQQCIEWNSANTCGVKGLRCNVQTPG</sequence>
<proteinExistence type="inferred from homology"/>
<dbReference type="InterPro" id="IPR036380">
    <property type="entry name" value="Isochorismatase-like_sf"/>
</dbReference>
<evidence type="ECO:0000313" key="5">
    <source>
        <dbReference type="Proteomes" id="UP001296104"/>
    </source>
</evidence>